<evidence type="ECO:0000256" key="7">
    <source>
        <dbReference type="ARBA" id="ARBA00022833"/>
    </source>
</evidence>
<evidence type="ECO:0000256" key="10">
    <source>
        <dbReference type="ARBA" id="ARBA00023102"/>
    </source>
</evidence>
<feature type="active site" description="Proton acceptor" evidence="12">
    <location>
        <position position="334"/>
    </location>
</feature>
<evidence type="ECO:0000256" key="12">
    <source>
        <dbReference type="HAMAP-Rule" id="MF_01024"/>
    </source>
</evidence>
<dbReference type="PIRSF" id="PIRSF000099">
    <property type="entry name" value="Histidinol_dh"/>
    <property type="match status" value="1"/>
</dbReference>
<feature type="binding site" evidence="12">
    <location>
        <position position="335"/>
    </location>
    <ligand>
        <name>substrate</name>
    </ligand>
</feature>
<keyword evidence="12" id="KW-0028">Amino-acid biosynthesis</keyword>
<feature type="binding site" evidence="12">
    <location>
        <position position="427"/>
    </location>
    <ligand>
        <name>Zn(2+)</name>
        <dbReference type="ChEBI" id="CHEBI:29105"/>
    </ligand>
</feature>
<comment type="function">
    <text evidence="1 12">Catalyzes the sequential NAD-dependent oxidations of L-histidinol to L-histidinaldehyde and then to L-histidine.</text>
</comment>
<comment type="similarity">
    <text evidence="3 12 13 14">Belongs to the histidinol dehydrogenase family.</text>
</comment>
<dbReference type="PROSITE" id="PS00611">
    <property type="entry name" value="HISOL_DEHYDROGENASE"/>
    <property type="match status" value="1"/>
</dbReference>
<feature type="binding site" evidence="12">
    <location>
        <position position="220"/>
    </location>
    <ligand>
        <name>NAD(+)</name>
        <dbReference type="ChEBI" id="CHEBI:57540"/>
    </ligand>
</feature>
<comment type="catalytic activity">
    <reaction evidence="11 12">
        <text>L-histidinol + 2 NAD(+) + H2O = L-histidine + 2 NADH + 3 H(+)</text>
        <dbReference type="Rhea" id="RHEA:20641"/>
        <dbReference type="ChEBI" id="CHEBI:15377"/>
        <dbReference type="ChEBI" id="CHEBI:15378"/>
        <dbReference type="ChEBI" id="CHEBI:57540"/>
        <dbReference type="ChEBI" id="CHEBI:57595"/>
        <dbReference type="ChEBI" id="CHEBI:57699"/>
        <dbReference type="ChEBI" id="CHEBI:57945"/>
        <dbReference type="EC" id="1.1.1.23"/>
    </reaction>
</comment>
<feature type="binding site" evidence="12">
    <location>
        <position position="265"/>
    </location>
    <ligand>
        <name>Zn(2+)</name>
        <dbReference type="ChEBI" id="CHEBI:29105"/>
    </ligand>
</feature>
<keyword evidence="16" id="KW-1185">Reference proteome</keyword>
<evidence type="ECO:0000256" key="4">
    <source>
        <dbReference type="ARBA" id="ARBA00012965"/>
    </source>
</evidence>
<evidence type="ECO:0000256" key="9">
    <source>
        <dbReference type="ARBA" id="ARBA00023027"/>
    </source>
</evidence>
<keyword evidence="10 12" id="KW-0368">Histidine biosynthesis</keyword>
<evidence type="ECO:0000256" key="13">
    <source>
        <dbReference type="PIRNR" id="PIRNR000099"/>
    </source>
</evidence>
<dbReference type="NCBIfam" id="TIGR00069">
    <property type="entry name" value="hisD"/>
    <property type="match status" value="1"/>
</dbReference>
<dbReference type="RefSeq" id="WP_343959804.1">
    <property type="nucleotide sequence ID" value="NZ_BAAAKZ010000003.1"/>
</dbReference>
<dbReference type="InterPro" id="IPR001692">
    <property type="entry name" value="Histidinol_DH_CS"/>
</dbReference>
<sequence length="436" mass="44545">MSIMQITDLRGAADAAAFAIPRAAASVASASKAVAEIIADVRARGTAAVLDLTERFDGVRTAALRVPAEELERAWAEAPVSLRDAIELSIARVTAGHRAQLPVAVATELAAGAVIRQEYLPVQRVGLYAPGGLAAYASSVVMNVVPAQVAGVESIAVVSPPSRETGLPANSVLAACAALGVTEVYAMGGAQAIAALAYGLPESADGAALSPVDVITGPGNVFVAAAKNLVRGDVGIDAVAGPTEIMVIADESANPAHVAADLLSQAEHDPNAASVLLATSERLAAAVQQELSARVLATQNSERARAALSADHSQIVLVDDLDTALRISDRYGAEHLEIMTANPREVASRVRNAGAVFVGAWSPVSLGDYCAGSNHVLPTSGTSRFASGLNTLTFLRPVQFIDYSEAALREVSPHAIALAGAEGLPAHGDAIAARFA</sequence>
<feature type="binding site" evidence="12">
    <location>
        <position position="268"/>
    </location>
    <ligand>
        <name>substrate</name>
    </ligand>
</feature>
<feature type="binding site" evidence="12">
    <location>
        <position position="268"/>
    </location>
    <ligand>
        <name>Zn(2+)</name>
        <dbReference type="ChEBI" id="CHEBI:29105"/>
    </ligand>
</feature>
<feature type="binding site" evidence="12">
    <location>
        <position position="368"/>
    </location>
    <ligand>
        <name>Zn(2+)</name>
        <dbReference type="ChEBI" id="CHEBI:29105"/>
    </ligand>
</feature>
<dbReference type="EMBL" id="JBHTLY010000001">
    <property type="protein sequence ID" value="MFD1201042.1"/>
    <property type="molecule type" value="Genomic_DNA"/>
</dbReference>
<dbReference type="CDD" id="cd06572">
    <property type="entry name" value="Histidinol_dh"/>
    <property type="match status" value="1"/>
</dbReference>
<feature type="binding site" evidence="12">
    <location>
        <position position="128"/>
    </location>
    <ligand>
        <name>NAD(+)</name>
        <dbReference type="ChEBI" id="CHEBI:57540"/>
    </ligand>
</feature>
<dbReference type="SUPFAM" id="SSF53720">
    <property type="entry name" value="ALDH-like"/>
    <property type="match status" value="1"/>
</dbReference>
<name>A0ABW3TNS5_9MICO</name>
<dbReference type="InterPro" id="IPR012131">
    <property type="entry name" value="Hstdl_DH"/>
</dbReference>
<accession>A0ABW3TNS5</accession>
<evidence type="ECO:0000256" key="3">
    <source>
        <dbReference type="ARBA" id="ARBA00010178"/>
    </source>
</evidence>
<feature type="binding site" evidence="12">
    <location>
        <position position="265"/>
    </location>
    <ligand>
        <name>substrate</name>
    </ligand>
</feature>
<evidence type="ECO:0000256" key="5">
    <source>
        <dbReference type="ARBA" id="ARBA00016531"/>
    </source>
</evidence>
<evidence type="ECO:0000256" key="6">
    <source>
        <dbReference type="ARBA" id="ARBA00022723"/>
    </source>
</evidence>
<keyword evidence="9 12" id="KW-0520">NAD</keyword>
<evidence type="ECO:0000313" key="16">
    <source>
        <dbReference type="Proteomes" id="UP001597181"/>
    </source>
</evidence>
<reference evidence="16" key="1">
    <citation type="journal article" date="2019" name="Int. J. Syst. Evol. Microbiol.">
        <title>The Global Catalogue of Microorganisms (GCM) 10K type strain sequencing project: providing services to taxonomists for standard genome sequencing and annotation.</title>
        <authorList>
            <consortium name="The Broad Institute Genomics Platform"/>
            <consortium name="The Broad Institute Genome Sequencing Center for Infectious Disease"/>
            <person name="Wu L."/>
            <person name="Ma J."/>
        </authorList>
    </citation>
    <scope>NUCLEOTIDE SEQUENCE [LARGE SCALE GENOMIC DNA]</scope>
    <source>
        <strain evidence="16">CCUG 50213</strain>
    </source>
</reference>
<evidence type="ECO:0000256" key="11">
    <source>
        <dbReference type="ARBA" id="ARBA00049489"/>
    </source>
</evidence>
<keyword evidence="6 12" id="KW-0479">Metal-binding</keyword>
<evidence type="ECO:0000256" key="2">
    <source>
        <dbReference type="ARBA" id="ARBA00004940"/>
    </source>
</evidence>
<dbReference type="Gene3D" id="3.40.50.1980">
    <property type="entry name" value="Nitrogenase molybdenum iron protein domain"/>
    <property type="match status" value="2"/>
</dbReference>
<feature type="binding site" evidence="12">
    <location>
        <position position="422"/>
    </location>
    <ligand>
        <name>substrate</name>
    </ligand>
</feature>
<dbReference type="Pfam" id="PF00815">
    <property type="entry name" value="Histidinol_dh"/>
    <property type="match status" value="1"/>
</dbReference>
<proteinExistence type="inferred from homology"/>
<dbReference type="InterPro" id="IPR022695">
    <property type="entry name" value="Histidinol_DH_monofunct"/>
</dbReference>
<comment type="caution">
    <text evidence="15">The sequence shown here is derived from an EMBL/GenBank/DDBJ whole genome shotgun (WGS) entry which is preliminary data.</text>
</comment>
<dbReference type="Gene3D" id="1.20.5.1300">
    <property type="match status" value="1"/>
</dbReference>
<feature type="binding site" evidence="12">
    <location>
        <position position="191"/>
    </location>
    <ligand>
        <name>NAD(+)</name>
        <dbReference type="ChEBI" id="CHEBI:57540"/>
    </ligand>
</feature>
<evidence type="ECO:0000256" key="14">
    <source>
        <dbReference type="RuleBase" id="RU004175"/>
    </source>
</evidence>
<dbReference type="PRINTS" id="PR00083">
    <property type="entry name" value="HOLDHDRGNASE"/>
</dbReference>
<dbReference type="PANTHER" id="PTHR21256:SF2">
    <property type="entry name" value="HISTIDINE BIOSYNTHESIS TRIFUNCTIONAL PROTEIN"/>
    <property type="match status" value="1"/>
</dbReference>
<feature type="binding site" evidence="12">
    <location>
        <position position="243"/>
    </location>
    <ligand>
        <name>substrate</name>
    </ligand>
</feature>
<dbReference type="PANTHER" id="PTHR21256">
    <property type="entry name" value="HISTIDINOL DEHYDROGENASE HDH"/>
    <property type="match status" value="1"/>
</dbReference>
<comment type="cofactor">
    <cofactor evidence="12">
        <name>Zn(2+)</name>
        <dbReference type="ChEBI" id="CHEBI:29105"/>
    </cofactor>
    <text evidence="12">Binds 1 zinc ion per subunit.</text>
</comment>
<evidence type="ECO:0000313" key="15">
    <source>
        <dbReference type="EMBL" id="MFD1201042.1"/>
    </source>
</evidence>
<dbReference type="HAMAP" id="MF_01024">
    <property type="entry name" value="HisD"/>
    <property type="match status" value="1"/>
</dbReference>
<evidence type="ECO:0000256" key="8">
    <source>
        <dbReference type="ARBA" id="ARBA00023002"/>
    </source>
</evidence>
<dbReference type="Proteomes" id="UP001597181">
    <property type="component" value="Unassembled WGS sequence"/>
</dbReference>
<dbReference type="GO" id="GO:0004399">
    <property type="term" value="F:histidinol dehydrogenase activity"/>
    <property type="evidence" value="ECO:0007669"/>
    <property type="project" value="UniProtKB-EC"/>
</dbReference>
<dbReference type="InterPro" id="IPR016161">
    <property type="entry name" value="Ald_DH/histidinol_DH"/>
</dbReference>
<organism evidence="15 16">
    <name type="scientific">Leucobacter albus</name>
    <dbReference type="NCBI Taxonomy" id="272210"/>
    <lineage>
        <taxon>Bacteria</taxon>
        <taxon>Bacillati</taxon>
        <taxon>Actinomycetota</taxon>
        <taxon>Actinomycetes</taxon>
        <taxon>Micrococcales</taxon>
        <taxon>Microbacteriaceae</taxon>
        <taxon>Leucobacter</taxon>
    </lineage>
</organism>
<feature type="binding site" evidence="12">
    <location>
        <position position="368"/>
    </location>
    <ligand>
        <name>substrate</name>
    </ligand>
</feature>
<comment type="pathway">
    <text evidence="2 12">Amino-acid biosynthesis; L-histidine biosynthesis; L-histidine from 5-phospho-alpha-D-ribose 1-diphosphate: step 9/9.</text>
</comment>
<feature type="binding site" evidence="12">
    <location>
        <position position="427"/>
    </location>
    <ligand>
        <name>substrate</name>
    </ligand>
</feature>
<protein>
    <recommendedName>
        <fullName evidence="5 12">Histidinol dehydrogenase</fullName>
        <shortName evidence="12">HDH</shortName>
        <ecNumber evidence="4 12">1.1.1.23</ecNumber>
    </recommendedName>
</protein>
<keyword evidence="7 12" id="KW-0862">Zinc</keyword>
<keyword evidence="8 12" id="KW-0560">Oxidoreductase</keyword>
<gene>
    <name evidence="12 15" type="primary">hisD</name>
    <name evidence="15" type="ORF">ACFQ3U_03950</name>
</gene>
<evidence type="ECO:0000256" key="1">
    <source>
        <dbReference type="ARBA" id="ARBA00003850"/>
    </source>
</evidence>
<feature type="active site" description="Proton acceptor" evidence="12">
    <location>
        <position position="335"/>
    </location>
</feature>
<dbReference type="EC" id="1.1.1.23" evidence="4 12"/>